<reference evidence="1 2" key="1">
    <citation type="submission" date="2020-11" db="EMBL/GenBank/DDBJ databases">
        <title>Pedobacter endophytica, an endophytic bacteria isolated form Carex pumila.</title>
        <authorList>
            <person name="Peng Y."/>
            <person name="Jiang L."/>
            <person name="Lee J."/>
        </authorList>
    </citation>
    <scope>NUCLEOTIDE SEQUENCE [LARGE SCALE GENOMIC DNA]</scope>
    <source>
        <strain evidence="1 2">JBR3-12</strain>
    </source>
</reference>
<protein>
    <submittedName>
        <fullName evidence="1">Uncharacterized protein</fullName>
    </submittedName>
</protein>
<dbReference type="AlphaFoldDB" id="A0A7S9PYT5"/>
<accession>A0A7S9PYT5</accession>
<dbReference type="KEGG" id="pex:IZT61_00575"/>
<keyword evidence="2" id="KW-1185">Reference proteome</keyword>
<dbReference type="PROSITE" id="PS51257">
    <property type="entry name" value="PROKAR_LIPOPROTEIN"/>
    <property type="match status" value="1"/>
</dbReference>
<evidence type="ECO:0000313" key="1">
    <source>
        <dbReference type="EMBL" id="QPH39813.1"/>
    </source>
</evidence>
<dbReference type="RefSeq" id="WP_196099276.1">
    <property type="nucleotide sequence ID" value="NZ_CP064939.1"/>
</dbReference>
<evidence type="ECO:0000313" key="2">
    <source>
        <dbReference type="Proteomes" id="UP000594759"/>
    </source>
</evidence>
<gene>
    <name evidence="1" type="ORF">IZT61_00575</name>
</gene>
<sequence length="485" mass="54783">MEHKSTNKAKLLLLVLVFAVLFIGGCKKDRGEQVDKSPKTFNSKQEAKVYINKKLNEYGKILAKYAVNVEMRKLVNNKVAEKFDGDYNVLLKDLLKNSPSEKLLLKSNLKMTITPTPSGQAIEPLNLQLLEVALVEPFIVNGEILYPQIYIPFFEEQELEPIEPGDPGTPIDPDPCSHVVVSSLEPVYPNPVIVAYDGEEGPGEETFTGYTYDQNGLLIENIPVDECFAKRHRVWAVTLNERANRLGVTPQPTSGPTPAAPTTAIGADAYFPKMTIKHHKESWIKGASEVYVIAATSWENGINPSTNQIEASFRCNKLRQIGVYNEVNDLEYNYSIRDFERKEIKKEKSIDIDFTYFAFSSELYSYYDACTPLLYATNNPIANYNNYENCKKTTPSVKTLYYPDRGDYVYFLIYEYDTGFLNLNGYKTEYIPANNKSIKFTFRSNEGPYLAARLKISNKNQASTGNFTASANFDNNGINVSSRTR</sequence>
<proteinExistence type="predicted"/>
<organism evidence="1 2">
    <name type="scientific">Pedobacter endophyticus</name>
    <dbReference type="NCBI Taxonomy" id="2789740"/>
    <lineage>
        <taxon>Bacteria</taxon>
        <taxon>Pseudomonadati</taxon>
        <taxon>Bacteroidota</taxon>
        <taxon>Sphingobacteriia</taxon>
        <taxon>Sphingobacteriales</taxon>
        <taxon>Sphingobacteriaceae</taxon>
        <taxon>Pedobacter</taxon>
    </lineage>
</organism>
<dbReference type="EMBL" id="CP064939">
    <property type="protein sequence ID" value="QPH39813.1"/>
    <property type="molecule type" value="Genomic_DNA"/>
</dbReference>
<name>A0A7S9PYT5_9SPHI</name>
<dbReference type="Proteomes" id="UP000594759">
    <property type="component" value="Chromosome"/>
</dbReference>